<dbReference type="InterPro" id="IPR018297">
    <property type="entry name" value="A/G_cyclase_CS"/>
</dbReference>
<dbReference type="InterPro" id="IPR032628">
    <property type="entry name" value="AC_N"/>
</dbReference>
<evidence type="ECO:0000256" key="12">
    <source>
        <dbReference type="ARBA" id="ARBA00022998"/>
    </source>
</evidence>
<feature type="transmembrane region" description="Helical" evidence="17">
    <location>
        <begin position="918"/>
        <end position="940"/>
    </location>
</feature>
<evidence type="ECO:0000256" key="13">
    <source>
        <dbReference type="ARBA" id="ARBA00023136"/>
    </source>
</evidence>
<feature type="transmembrane region" description="Helical" evidence="17">
    <location>
        <begin position="1037"/>
        <end position="1057"/>
    </location>
</feature>
<feature type="transmembrane region" description="Helical" evidence="17">
    <location>
        <begin position="985"/>
        <end position="1009"/>
    </location>
</feature>
<evidence type="ECO:0000256" key="5">
    <source>
        <dbReference type="ARBA" id="ARBA00012201"/>
    </source>
</evidence>
<dbReference type="GO" id="GO:0035556">
    <property type="term" value="P:intracellular signal transduction"/>
    <property type="evidence" value="ECO:0007669"/>
    <property type="project" value="InterPro"/>
</dbReference>
<feature type="transmembrane region" description="Helical" evidence="17">
    <location>
        <begin position="1147"/>
        <end position="1172"/>
    </location>
</feature>
<evidence type="ECO:0000256" key="1">
    <source>
        <dbReference type="ARBA" id="ARBA00001593"/>
    </source>
</evidence>
<feature type="compositionally biased region" description="Gly residues" evidence="16">
    <location>
        <begin position="395"/>
        <end position="404"/>
    </location>
</feature>
<name>A0A811YW61_NYCPR</name>
<feature type="region of interest" description="Disordered" evidence="16">
    <location>
        <begin position="395"/>
        <end position="425"/>
    </location>
</feature>
<evidence type="ECO:0000256" key="8">
    <source>
        <dbReference type="ARBA" id="ARBA00022741"/>
    </source>
</evidence>
<dbReference type="SMART" id="SM00044">
    <property type="entry name" value="CYCc"/>
    <property type="match status" value="1"/>
</dbReference>
<organism evidence="19 20">
    <name type="scientific">Nyctereutes procyonoides</name>
    <name type="common">Raccoon dog</name>
    <name type="synonym">Canis procyonoides</name>
    <dbReference type="NCBI Taxonomy" id="34880"/>
    <lineage>
        <taxon>Eukaryota</taxon>
        <taxon>Metazoa</taxon>
        <taxon>Chordata</taxon>
        <taxon>Craniata</taxon>
        <taxon>Vertebrata</taxon>
        <taxon>Euteleostomi</taxon>
        <taxon>Mammalia</taxon>
        <taxon>Eutheria</taxon>
        <taxon>Laurasiatheria</taxon>
        <taxon>Carnivora</taxon>
        <taxon>Caniformia</taxon>
        <taxon>Canidae</taxon>
        <taxon>Nyctereutes</taxon>
    </lineage>
</organism>
<keyword evidence="6 17" id="KW-0812">Transmembrane</keyword>
<evidence type="ECO:0000256" key="11">
    <source>
        <dbReference type="ARBA" id="ARBA00022989"/>
    </source>
</evidence>
<evidence type="ECO:0000256" key="14">
    <source>
        <dbReference type="ARBA" id="ARBA00023239"/>
    </source>
</evidence>
<dbReference type="PANTHER" id="PTHR45627:SF26">
    <property type="entry name" value="ADENYLATE CYCLASE TYPE 1"/>
    <property type="match status" value="1"/>
</dbReference>
<dbReference type="Pfam" id="PF16214">
    <property type="entry name" value="AC_N"/>
    <property type="match status" value="1"/>
</dbReference>
<feature type="transmembrane region" description="Helical" evidence="17">
    <location>
        <begin position="1064"/>
        <end position="1083"/>
    </location>
</feature>
<comment type="catalytic activity">
    <reaction evidence="1">
        <text>ATP = 3',5'-cyclic AMP + diphosphate</text>
        <dbReference type="Rhea" id="RHEA:15389"/>
        <dbReference type="ChEBI" id="CHEBI:30616"/>
        <dbReference type="ChEBI" id="CHEBI:33019"/>
        <dbReference type="ChEBI" id="CHEBI:58165"/>
        <dbReference type="EC" id="4.6.1.1"/>
    </reaction>
</comment>
<evidence type="ECO:0000256" key="4">
    <source>
        <dbReference type="ARBA" id="ARBA00004141"/>
    </source>
</evidence>
<dbReference type="GO" id="GO:0004016">
    <property type="term" value="F:adenylate cyclase activity"/>
    <property type="evidence" value="ECO:0007669"/>
    <property type="project" value="UniProtKB-EC"/>
</dbReference>
<evidence type="ECO:0000256" key="7">
    <source>
        <dbReference type="ARBA" id="ARBA00022723"/>
    </source>
</evidence>
<dbReference type="Pfam" id="PF00211">
    <property type="entry name" value="Guanylate_cyc"/>
    <property type="match status" value="2"/>
</dbReference>
<feature type="region of interest" description="Disordered" evidence="16">
    <location>
        <begin position="168"/>
        <end position="187"/>
    </location>
</feature>
<keyword evidence="13 17" id="KW-0472">Membrane</keyword>
<dbReference type="EC" id="4.6.1.1" evidence="5"/>
<dbReference type="GO" id="GO:0007189">
    <property type="term" value="P:adenylate cyclase-activating G protein-coupled receptor signaling pathway"/>
    <property type="evidence" value="ECO:0007669"/>
    <property type="project" value="TreeGrafter"/>
</dbReference>
<sequence>MYGVFVRVLAERSQREAFLQARSYSEDRLRLEDENEKQERLLMSLLPRNVAMEMKEDFLKPPERIFHKIYIQRHDNVSILFADIVGFTGLASQCTAQELVKLLNELFGKFDELATVSAAPDVRVSLEQPRGLRGCRCDLVDAECVGPARLSSPTASASPPATPLCKRGRLPERSQGAPSWPQTEGGGWVGRPCPEGHLSRLVAFDDAEPLAVAGECWRFKSFLGQGPRFTRVWILTSHSSLMILFHFGLFFLFFRSGCTASSQRLCFHLWNFSMNHSPPPTAIRPVEVAAGQLRMTTLYVTAPCAHSLSPSPSLENDEAAAMPLSPAQWTASVEALGLSGPRHLHVMSGVLSLAAVFQAGYVSGFNIRWALADGTELVPLVTAPQTLKRAGHGVRGAEGAGQRGGAFSWFPQRKGKGGEGPDTAVWPLRPGRSWDCGRPLCLDASPLLWGLPAGASRLQGRGRPQPVSPDGETPPPPPPHTDAAIASVHGNWFSSSSSGVSGRRGADVHDDRLLPRATPGAGPSRACLGLRSRRWADGLSAAGQTLWDHRTLILPWGRLARAGNRCPVVIAGAWLQLPGCPSGGLRLEHGPVGAAPPLSRELANGSRDGRRPRGGTFTKDTSAADSLPGDGTLGEGSLSLACMGVLACLPTGDDGDGRRASGRTATSKQEPLLCQRDVSRTRFAWLWCLGCWGSVAEATEVDLNMRVGLHTGRVLCGVLGLRKWQYDVWSNDVTLANVMEAAGLPGKVHITKTTLACLNGDYEVEPGHGHERNSFLKAHNIETFFIVPSHRRKIFPGLILSDIKPAKRMKFKTVCYLLVQLMHCRKMFKAEIPFSNVMTCEDDDKRRALRTASEKLRNRSSFSANVVYTTPGTRVNRYIGRLLEARQMELEMADLDFFTLKYKQAERERKYHQLQDEYFTSAVVLALILTALFGLVYLLIIPQNVVVLLLLVFCICFLVACVLYLHITRVQCFPGCLTIQIRTVLCIFIVVLIYSVAQGCVVGCLPWAWSSSPNRTLVVLTPGGQNTLLPAAPCESAPHALLCGLVGTLPLAIFLRVSSLPKMILLLVLTASYILVLELSGYTRASGGGAVSGRSFEPIMAILLFSCTLALHARQVDVKLRLDYLWTAQFWEFMSLPERCSFDYHKLVFTIPFLPTLPFFISAFVSLAFMGVSCKKLLWPSSGRALPVSSSGSRLEKISTCSSFILTVGSEAHLSLLVGFCLMSLRAGPGARRPGPAEDAAQPASHTFHCGPPFSYVENTSLHTRVIRRDRETKDCSVEEWWDLFAEGAGGGASYGSCLLRAAQGGCGAHPGTLRGVWMQALSTVRVRPWGGGLRAWVAGPQERPQGPWLFLLPPPPLPPPPPVLLSPLPPSAPAPLPPFPHSQAPQARRVHAHLPLVPVR</sequence>
<feature type="transmembrane region" description="Helical" evidence="17">
    <location>
        <begin position="232"/>
        <end position="254"/>
    </location>
</feature>
<feature type="transmembrane region" description="Helical" evidence="17">
    <location>
        <begin position="1095"/>
        <end position="1113"/>
    </location>
</feature>
<feature type="transmembrane region" description="Helical" evidence="17">
    <location>
        <begin position="946"/>
        <end position="965"/>
    </location>
</feature>
<evidence type="ECO:0000256" key="17">
    <source>
        <dbReference type="SAM" id="Phobius"/>
    </source>
</evidence>
<dbReference type="InterPro" id="IPR029787">
    <property type="entry name" value="Nucleotide_cyclase"/>
</dbReference>
<dbReference type="Gene3D" id="3.30.70.1230">
    <property type="entry name" value="Nucleotide cyclase"/>
    <property type="match status" value="2"/>
</dbReference>
<gene>
    <name evidence="19" type="ORF">NYPRO_LOCUS13254</name>
</gene>
<dbReference type="PANTHER" id="PTHR45627">
    <property type="entry name" value="ADENYLATE CYCLASE TYPE 1"/>
    <property type="match status" value="1"/>
</dbReference>
<evidence type="ECO:0000256" key="16">
    <source>
        <dbReference type="SAM" id="MobiDB-lite"/>
    </source>
</evidence>
<dbReference type="GO" id="GO:0006171">
    <property type="term" value="P:cAMP biosynthetic process"/>
    <property type="evidence" value="ECO:0007669"/>
    <property type="project" value="UniProtKB-KW"/>
</dbReference>
<feature type="compositionally biased region" description="Low complexity" evidence="16">
    <location>
        <begin position="494"/>
        <end position="503"/>
    </location>
</feature>
<comment type="subcellular location">
    <subcellularLocation>
        <location evidence="4">Membrane</location>
        <topology evidence="4">Multi-pass membrane protein</topology>
    </subcellularLocation>
</comment>
<keyword evidence="11 17" id="KW-1133">Transmembrane helix</keyword>
<dbReference type="GO" id="GO:0005524">
    <property type="term" value="F:ATP binding"/>
    <property type="evidence" value="ECO:0007669"/>
    <property type="project" value="UniProtKB-KW"/>
</dbReference>
<comment type="caution">
    <text evidence="19">The sequence shown here is derived from an EMBL/GenBank/DDBJ whole genome shotgun (WGS) entry which is preliminary data.</text>
</comment>
<evidence type="ECO:0000256" key="2">
    <source>
        <dbReference type="ARBA" id="ARBA00001936"/>
    </source>
</evidence>
<dbReference type="Proteomes" id="UP000645828">
    <property type="component" value="Unassembled WGS sequence"/>
</dbReference>
<accession>A0A811YW61</accession>
<feature type="compositionally biased region" description="Basic and acidic residues" evidence="16">
    <location>
        <begin position="504"/>
        <end position="514"/>
    </location>
</feature>
<feature type="region of interest" description="Disordered" evidence="16">
    <location>
        <begin position="591"/>
        <end position="629"/>
    </location>
</feature>
<feature type="domain" description="Guanylate cyclase" evidence="18">
    <location>
        <begin position="703"/>
        <end position="740"/>
    </location>
</feature>
<evidence type="ECO:0000256" key="9">
    <source>
        <dbReference type="ARBA" id="ARBA00022840"/>
    </source>
</evidence>
<evidence type="ECO:0000259" key="18">
    <source>
        <dbReference type="PROSITE" id="PS50125"/>
    </source>
</evidence>
<keyword evidence="8" id="KW-0547">Nucleotide-binding</keyword>
<dbReference type="SUPFAM" id="SSF55073">
    <property type="entry name" value="Nucleotide cyclase"/>
    <property type="match status" value="1"/>
</dbReference>
<proteinExistence type="inferred from homology"/>
<keyword evidence="10" id="KW-0460">Magnesium</keyword>
<comment type="cofactor">
    <cofactor evidence="3">
        <name>Mg(2+)</name>
        <dbReference type="ChEBI" id="CHEBI:18420"/>
    </cofactor>
</comment>
<dbReference type="InterPro" id="IPR001054">
    <property type="entry name" value="A/G_cyclase"/>
</dbReference>
<feature type="domain" description="Guanylate cyclase" evidence="18">
    <location>
        <begin position="78"/>
        <end position="113"/>
    </location>
</feature>
<comment type="cofactor">
    <cofactor evidence="2">
        <name>Mn(2+)</name>
        <dbReference type="ChEBI" id="CHEBI:29035"/>
    </cofactor>
</comment>
<keyword evidence="7" id="KW-0479">Metal-binding</keyword>
<evidence type="ECO:0000256" key="10">
    <source>
        <dbReference type="ARBA" id="ARBA00022842"/>
    </source>
</evidence>
<reference evidence="19" key="1">
    <citation type="submission" date="2020-12" db="EMBL/GenBank/DDBJ databases">
        <authorList>
            <consortium name="Molecular Ecology Group"/>
        </authorList>
    </citation>
    <scope>NUCLEOTIDE SEQUENCE</scope>
    <source>
        <strain evidence="19">TBG_1078</strain>
    </source>
</reference>
<keyword evidence="14 15" id="KW-0456">Lyase</keyword>
<dbReference type="CDD" id="cd07302">
    <property type="entry name" value="CHD"/>
    <property type="match status" value="1"/>
</dbReference>
<evidence type="ECO:0000256" key="3">
    <source>
        <dbReference type="ARBA" id="ARBA00001946"/>
    </source>
</evidence>
<evidence type="ECO:0000313" key="20">
    <source>
        <dbReference type="Proteomes" id="UP000645828"/>
    </source>
</evidence>
<dbReference type="PROSITE" id="PS00452">
    <property type="entry name" value="GUANYLATE_CYCLASE_1"/>
    <property type="match status" value="1"/>
</dbReference>
<keyword evidence="9" id="KW-0067">ATP-binding</keyword>
<evidence type="ECO:0000256" key="6">
    <source>
        <dbReference type="ARBA" id="ARBA00022692"/>
    </source>
</evidence>
<dbReference type="FunFam" id="3.30.70.1230:FF:000095">
    <property type="entry name" value="Adenylate cyclase, putative"/>
    <property type="match status" value="1"/>
</dbReference>
<protein>
    <recommendedName>
        <fullName evidence="5">adenylate cyclase</fullName>
        <ecNumber evidence="5">4.6.1.1</ecNumber>
    </recommendedName>
</protein>
<keyword evidence="12" id="KW-0115">cAMP biosynthesis</keyword>
<dbReference type="GO" id="GO:0005886">
    <property type="term" value="C:plasma membrane"/>
    <property type="evidence" value="ECO:0007669"/>
    <property type="project" value="TreeGrafter"/>
</dbReference>
<evidence type="ECO:0000313" key="19">
    <source>
        <dbReference type="EMBL" id="CAD7680462.1"/>
    </source>
</evidence>
<comment type="similarity">
    <text evidence="15">Belongs to the adenylyl cyclase class-4/guanylyl cyclase family.</text>
</comment>
<dbReference type="GO" id="GO:0046872">
    <property type="term" value="F:metal ion binding"/>
    <property type="evidence" value="ECO:0007669"/>
    <property type="project" value="UniProtKB-KW"/>
</dbReference>
<dbReference type="PROSITE" id="PS50125">
    <property type="entry name" value="GUANYLATE_CYCLASE_2"/>
    <property type="match status" value="2"/>
</dbReference>
<evidence type="ECO:0000256" key="15">
    <source>
        <dbReference type="RuleBase" id="RU000405"/>
    </source>
</evidence>
<dbReference type="EMBL" id="CAJHUB010000749">
    <property type="protein sequence ID" value="CAD7680462.1"/>
    <property type="molecule type" value="Genomic_DNA"/>
</dbReference>
<feature type="region of interest" description="Disordered" evidence="16">
    <location>
        <begin position="453"/>
        <end position="527"/>
    </location>
</feature>
<keyword evidence="20" id="KW-1185">Reference proteome</keyword>